<evidence type="ECO:0000313" key="4">
    <source>
        <dbReference type="Proteomes" id="UP000256562"/>
    </source>
</evidence>
<dbReference type="PANTHER" id="PTHR30590:SF3">
    <property type="entry name" value="HYPOTHETICAL MEMBRANE SPANNING PROTEIN"/>
    <property type="match status" value="1"/>
</dbReference>
<dbReference type="InterPro" id="IPR007349">
    <property type="entry name" value="DUF418"/>
</dbReference>
<keyword evidence="1" id="KW-0812">Transmembrane</keyword>
<protein>
    <recommendedName>
        <fullName evidence="2">DUF418 domain-containing protein</fullName>
    </recommendedName>
</protein>
<dbReference type="RefSeq" id="WP_142748183.1">
    <property type="nucleotide sequence ID" value="NZ_QKXQ01000207.1"/>
</dbReference>
<gene>
    <name evidence="3" type="ORF">DOS83_04430</name>
</gene>
<feature type="domain" description="DUF418" evidence="2">
    <location>
        <begin position="2"/>
        <end position="81"/>
    </location>
</feature>
<feature type="transmembrane region" description="Helical" evidence="1">
    <location>
        <begin position="16"/>
        <end position="34"/>
    </location>
</feature>
<name>A0A3E0IQS2_9STAP</name>
<dbReference type="EMBL" id="QKXQ01000207">
    <property type="protein sequence ID" value="REH97378.1"/>
    <property type="molecule type" value="Genomic_DNA"/>
</dbReference>
<dbReference type="Proteomes" id="UP000256562">
    <property type="component" value="Unassembled WGS sequence"/>
</dbReference>
<dbReference type="InterPro" id="IPR052529">
    <property type="entry name" value="Bact_Transport_Assoc"/>
</dbReference>
<evidence type="ECO:0000313" key="3">
    <source>
        <dbReference type="EMBL" id="REH97378.1"/>
    </source>
</evidence>
<sequence length="88" mass="10383">GAKLLAPLKYYGRMALTNYIFQTLFIIVFVKVFFNGSVSMLNSLLMCLIIYSIQIMFSVIWLKYFKYGPLEYLWRMATYLKVLPFKSV</sequence>
<keyword evidence="1" id="KW-1133">Transmembrane helix</keyword>
<dbReference type="OrthoDB" id="9807744at2"/>
<comment type="caution">
    <text evidence="3">The sequence shown here is derived from an EMBL/GenBank/DDBJ whole genome shotgun (WGS) entry which is preliminary data.</text>
</comment>
<dbReference type="Pfam" id="PF04235">
    <property type="entry name" value="DUF418"/>
    <property type="match status" value="1"/>
</dbReference>
<accession>A0A3E0IQS2</accession>
<dbReference type="AlphaFoldDB" id="A0A3E0IQS2"/>
<feature type="transmembrane region" description="Helical" evidence="1">
    <location>
        <begin position="40"/>
        <end position="62"/>
    </location>
</feature>
<dbReference type="PANTHER" id="PTHR30590">
    <property type="entry name" value="INNER MEMBRANE PROTEIN"/>
    <property type="match status" value="1"/>
</dbReference>
<feature type="non-terminal residue" evidence="3">
    <location>
        <position position="1"/>
    </location>
</feature>
<keyword evidence="1" id="KW-0472">Membrane</keyword>
<organism evidence="3 4">
    <name type="scientific">Staphylococcus felis</name>
    <dbReference type="NCBI Taxonomy" id="46127"/>
    <lineage>
        <taxon>Bacteria</taxon>
        <taxon>Bacillati</taxon>
        <taxon>Bacillota</taxon>
        <taxon>Bacilli</taxon>
        <taxon>Bacillales</taxon>
        <taxon>Staphylococcaceae</taxon>
        <taxon>Staphylococcus</taxon>
    </lineage>
</organism>
<evidence type="ECO:0000259" key="2">
    <source>
        <dbReference type="Pfam" id="PF04235"/>
    </source>
</evidence>
<evidence type="ECO:0000256" key="1">
    <source>
        <dbReference type="SAM" id="Phobius"/>
    </source>
</evidence>
<proteinExistence type="predicted"/>
<reference evidence="3 4" key="1">
    <citation type="journal article" date="2018" name="Vet. Microbiol.">
        <title>Characterisation of Staphylococcus felis isolated from cats using whole genome sequencing.</title>
        <authorList>
            <person name="Worthing K."/>
            <person name="Pang S."/>
            <person name="Trott D.J."/>
            <person name="Abraham S."/>
            <person name="Coombs G.W."/>
            <person name="Jordan D."/>
            <person name="McIntyre L."/>
            <person name="Davies M.R."/>
            <person name="Norris J."/>
        </authorList>
    </citation>
    <scope>NUCLEOTIDE SEQUENCE [LARGE SCALE GENOMIC DNA]</scope>
    <source>
        <strain evidence="3 4">F9</strain>
    </source>
</reference>